<dbReference type="Proteomes" id="UP000008782">
    <property type="component" value="Unassembled WGS sequence"/>
</dbReference>
<keyword evidence="2" id="KW-1185">Reference proteome</keyword>
<sequence>MFNWYESTCCSPDVVFLDGLNVPYCQSCGEIAAVDKAKNAALDGTLSQPPSTANFELCWPSSLPFVEDGKANQLGVENELPTVATGSSSNTTDKYQPSSFDSIPANAGGLGEASATSSYEPLFARRIRILRLFPGAYGDPIRGELRTMDLAYKPEYEALSYT</sequence>
<evidence type="ECO:0000313" key="1">
    <source>
        <dbReference type="EMBL" id="EFQ30318.1"/>
    </source>
</evidence>
<dbReference type="OrthoDB" id="4850135at2759"/>
<dbReference type="EMBL" id="GG697348">
    <property type="protein sequence ID" value="EFQ30318.1"/>
    <property type="molecule type" value="Genomic_DNA"/>
</dbReference>
<dbReference type="AlphaFoldDB" id="E3QHF6"/>
<name>E3QHF6_COLGM</name>
<reference evidence="2" key="1">
    <citation type="journal article" date="2012" name="Nat. Genet.">
        <title>Lifestyle transitions in plant pathogenic Colletotrichum fungi deciphered by genome and transcriptome analyses.</title>
        <authorList>
            <person name="O'Connell R.J."/>
            <person name="Thon M.R."/>
            <person name="Hacquard S."/>
            <person name="Amyotte S.G."/>
            <person name="Kleemann J."/>
            <person name="Torres M.F."/>
            <person name="Damm U."/>
            <person name="Buiate E.A."/>
            <person name="Epstein L."/>
            <person name="Alkan N."/>
            <person name="Altmueller J."/>
            <person name="Alvarado-Balderrama L."/>
            <person name="Bauser C.A."/>
            <person name="Becker C."/>
            <person name="Birren B.W."/>
            <person name="Chen Z."/>
            <person name="Choi J."/>
            <person name="Crouch J.A."/>
            <person name="Duvick J.P."/>
            <person name="Farman M.A."/>
            <person name="Gan P."/>
            <person name="Heiman D."/>
            <person name="Henrissat B."/>
            <person name="Howard R.J."/>
            <person name="Kabbage M."/>
            <person name="Koch C."/>
            <person name="Kracher B."/>
            <person name="Kubo Y."/>
            <person name="Law A.D."/>
            <person name="Lebrun M.-H."/>
            <person name="Lee Y.-H."/>
            <person name="Miyara I."/>
            <person name="Moore N."/>
            <person name="Neumann U."/>
            <person name="Nordstroem K."/>
            <person name="Panaccione D.G."/>
            <person name="Panstruga R."/>
            <person name="Place M."/>
            <person name="Proctor R.H."/>
            <person name="Prusky D."/>
            <person name="Rech G."/>
            <person name="Reinhardt R."/>
            <person name="Rollins J.A."/>
            <person name="Rounsley S."/>
            <person name="Schardl C.L."/>
            <person name="Schwartz D.C."/>
            <person name="Shenoy N."/>
            <person name="Shirasu K."/>
            <person name="Sikhakolli U.R."/>
            <person name="Stueber K."/>
            <person name="Sukno S.A."/>
            <person name="Sweigard J.A."/>
            <person name="Takano Y."/>
            <person name="Takahara H."/>
            <person name="Trail F."/>
            <person name="van der Does H.C."/>
            <person name="Voll L.M."/>
            <person name="Will I."/>
            <person name="Young S."/>
            <person name="Zeng Q."/>
            <person name="Zhang J."/>
            <person name="Zhou S."/>
            <person name="Dickman M.B."/>
            <person name="Schulze-Lefert P."/>
            <person name="Ver Loren van Themaat E."/>
            <person name="Ma L.-J."/>
            <person name="Vaillancourt L.J."/>
        </authorList>
    </citation>
    <scope>NUCLEOTIDE SEQUENCE [LARGE SCALE GENOMIC DNA]</scope>
    <source>
        <strain evidence="2">M1.001 / M2 / FGSC 10212</strain>
    </source>
</reference>
<dbReference type="VEuPathDB" id="FungiDB:GLRG_05462"/>
<dbReference type="STRING" id="645133.E3QHF6"/>
<dbReference type="RefSeq" id="XP_008094338.1">
    <property type="nucleotide sequence ID" value="XM_008096147.1"/>
</dbReference>
<gene>
    <name evidence="1" type="ORF">GLRG_05462</name>
</gene>
<proteinExistence type="predicted"/>
<dbReference type="HOGENOM" id="CLU_1635254_0_0_1"/>
<accession>E3QHF6</accession>
<organism evidence="2">
    <name type="scientific">Colletotrichum graminicola (strain M1.001 / M2 / FGSC 10212)</name>
    <name type="common">Maize anthracnose fungus</name>
    <name type="synonym">Glomerella graminicola</name>
    <dbReference type="NCBI Taxonomy" id="645133"/>
    <lineage>
        <taxon>Eukaryota</taxon>
        <taxon>Fungi</taxon>
        <taxon>Dikarya</taxon>
        <taxon>Ascomycota</taxon>
        <taxon>Pezizomycotina</taxon>
        <taxon>Sordariomycetes</taxon>
        <taxon>Hypocreomycetidae</taxon>
        <taxon>Glomerellales</taxon>
        <taxon>Glomerellaceae</taxon>
        <taxon>Colletotrichum</taxon>
        <taxon>Colletotrichum graminicola species complex</taxon>
    </lineage>
</organism>
<evidence type="ECO:0000313" key="2">
    <source>
        <dbReference type="Proteomes" id="UP000008782"/>
    </source>
</evidence>
<protein>
    <submittedName>
        <fullName evidence="1">Uncharacterized protein</fullName>
    </submittedName>
</protein>
<dbReference type="GeneID" id="24410827"/>